<organism evidence="1 2">
    <name type="scientific">Kineococcus endophyticus</name>
    <dbReference type="NCBI Taxonomy" id="1181883"/>
    <lineage>
        <taxon>Bacteria</taxon>
        <taxon>Bacillati</taxon>
        <taxon>Actinomycetota</taxon>
        <taxon>Actinomycetes</taxon>
        <taxon>Kineosporiales</taxon>
        <taxon>Kineosporiaceae</taxon>
        <taxon>Kineococcus</taxon>
    </lineage>
</organism>
<dbReference type="Gene3D" id="3.40.50.300">
    <property type="entry name" value="P-loop containing nucleotide triphosphate hydrolases"/>
    <property type="match status" value="1"/>
</dbReference>
<proteinExistence type="predicted"/>
<keyword evidence="2" id="KW-1185">Reference proteome</keyword>
<evidence type="ECO:0000313" key="1">
    <source>
        <dbReference type="EMBL" id="MEW9264438.1"/>
    </source>
</evidence>
<dbReference type="SUPFAM" id="SSF52540">
    <property type="entry name" value="P-loop containing nucleoside triphosphate hydrolases"/>
    <property type="match status" value="1"/>
</dbReference>
<dbReference type="Pfam" id="PF13671">
    <property type="entry name" value="AAA_33"/>
    <property type="match status" value="1"/>
</dbReference>
<dbReference type="EMBL" id="JBFNQN010000004">
    <property type="protein sequence ID" value="MEW9264438.1"/>
    <property type="molecule type" value="Genomic_DNA"/>
</dbReference>
<evidence type="ECO:0000313" key="2">
    <source>
        <dbReference type="Proteomes" id="UP001555826"/>
    </source>
</evidence>
<dbReference type="InterPro" id="IPR027417">
    <property type="entry name" value="P-loop_NTPase"/>
</dbReference>
<protein>
    <submittedName>
        <fullName evidence="1">ATP-binding protein</fullName>
    </submittedName>
</protein>
<accession>A0ABV3P493</accession>
<sequence length="195" mass="20346">MTSSEAQRAPHPQPPLAVVVTGPAGVGKSTAAAALARHLGAALLDLDSATAPLLQVVAGLMGSTDPDDVDLARATRTARYEGMTGLAEDCLRCGTPVVLVAPYTAERTRPAAWAELEARLRQAGGNPSMVWLHAPLDVLRERILGRAAQRDSSKLADLQAHLARVDLTPPVVPHLAVDARLPLDVEGLTAALRGA</sequence>
<comment type="caution">
    <text evidence="1">The sequence shown here is derived from an EMBL/GenBank/DDBJ whole genome shotgun (WGS) entry which is preliminary data.</text>
</comment>
<keyword evidence="1" id="KW-0067">ATP-binding</keyword>
<reference evidence="1 2" key="1">
    <citation type="submission" date="2024-07" db="EMBL/GenBank/DDBJ databases">
        <authorList>
            <person name="Thanompreechachai J."/>
            <person name="Duangmal K."/>
        </authorList>
    </citation>
    <scope>NUCLEOTIDE SEQUENCE [LARGE SCALE GENOMIC DNA]</scope>
    <source>
        <strain evidence="1 2">KCTC 19886</strain>
    </source>
</reference>
<keyword evidence="1" id="KW-0547">Nucleotide-binding</keyword>
<name>A0ABV3P493_9ACTN</name>
<dbReference type="GO" id="GO:0005524">
    <property type="term" value="F:ATP binding"/>
    <property type="evidence" value="ECO:0007669"/>
    <property type="project" value="UniProtKB-KW"/>
</dbReference>
<dbReference type="Proteomes" id="UP001555826">
    <property type="component" value="Unassembled WGS sequence"/>
</dbReference>
<gene>
    <name evidence="1" type="ORF">AB1207_06740</name>
</gene>
<dbReference type="RefSeq" id="WP_367637148.1">
    <property type="nucleotide sequence ID" value="NZ_JBFNQN010000004.1"/>
</dbReference>